<dbReference type="EMBL" id="CP001287">
    <property type="protein sequence ID" value="ACK65259.1"/>
    <property type="molecule type" value="Genomic_DNA"/>
</dbReference>
<dbReference type="InterPro" id="IPR036162">
    <property type="entry name" value="Resolvase-like_N_sf"/>
</dbReference>
<evidence type="ECO:0000259" key="1">
    <source>
        <dbReference type="SMART" id="SM00857"/>
    </source>
</evidence>
<dbReference type="SMART" id="SM00857">
    <property type="entry name" value="Resolvase"/>
    <property type="match status" value="1"/>
</dbReference>
<dbReference type="Proteomes" id="UP000008204">
    <property type="component" value="Chromosome"/>
</dbReference>
<dbReference type="InterPro" id="IPR051491">
    <property type="entry name" value="Recombinase/Transposase-rel"/>
</dbReference>
<dbReference type="GO" id="GO:0000150">
    <property type="term" value="F:DNA strand exchange activity"/>
    <property type="evidence" value="ECO:0007669"/>
    <property type="project" value="InterPro"/>
</dbReference>
<dbReference type="SUPFAM" id="SSF53041">
    <property type="entry name" value="Resolvase-like"/>
    <property type="match status" value="1"/>
</dbReference>
<sequence length="205" mass="23524">MSEHHLYTLEESAELFDVSSTTMLQWEQEGKLAVVETTPDNYKYNISEFFPAEKTSMMTIGYVRVSTQQNDYDLARQIAILKVYFQEQGWNYQILQDIGKKGSFRHPGLIHLLKLICNQQVQRLVLTNKHKLLGLGSDFVLTLCEVFHTQVVILNTIDEEYVPTEITEDLKGVIDLFKSRIGDNPNPERQELLKELKAIAGTLST</sequence>
<dbReference type="AlphaFoldDB" id="B7K2C3"/>
<dbReference type="OrthoDB" id="572247at2"/>
<dbReference type="HOGENOM" id="CLU_082093_0_1_3"/>
<reference evidence="3" key="1">
    <citation type="journal article" date="2011" name="MBio">
        <title>Novel metabolic attributes of the genus Cyanothece, comprising a group of unicellular nitrogen-fixing Cyanobacteria.</title>
        <authorList>
            <person name="Bandyopadhyay A."/>
            <person name="Elvitigala T."/>
            <person name="Welsh E."/>
            <person name="Stockel J."/>
            <person name="Liberton M."/>
            <person name="Min H."/>
            <person name="Sherman L.A."/>
            <person name="Pakrasi H.B."/>
        </authorList>
    </citation>
    <scope>NUCLEOTIDE SEQUENCE [LARGE SCALE GENOMIC DNA]</scope>
    <source>
        <strain evidence="3">PCC 8801</strain>
    </source>
</reference>
<protein>
    <submittedName>
        <fullName evidence="2">Resolvase domain protein</fullName>
    </submittedName>
</protein>
<dbReference type="GO" id="GO:0003677">
    <property type="term" value="F:DNA binding"/>
    <property type="evidence" value="ECO:0007669"/>
    <property type="project" value="InterPro"/>
</dbReference>
<dbReference type="KEGG" id="cyp:PCC8801_1191"/>
<gene>
    <name evidence="2" type="ordered locus">PCC8801_1191</name>
</gene>
<proteinExistence type="predicted"/>
<dbReference type="InterPro" id="IPR006119">
    <property type="entry name" value="Resolv_N"/>
</dbReference>
<feature type="domain" description="Resolvase/invertase-type recombinase catalytic" evidence="1">
    <location>
        <begin position="59"/>
        <end position="203"/>
    </location>
</feature>
<dbReference type="Gene3D" id="3.40.50.1390">
    <property type="entry name" value="Resolvase, N-terminal catalytic domain"/>
    <property type="match status" value="1"/>
</dbReference>
<evidence type="ECO:0000313" key="3">
    <source>
        <dbReference type="Proteomes" id="UP000008204"/>
    </source>
</evidence>
<dbReference type="RefSeq" id="WP_012594533.1">
    <property type="nucleotide sequence ID" value="NC_011726.1"/>
</dbReference>
<dbReference type="eggNOG" id="COG2452">
    <property type="taxonomic scope" value="Bacteria"/>
</dbReference>
<accession>B7K2C3</accession>
<keyword evidence="3" id="KW-1185">Reference proteome</keyword>
<name>B7K2C3_RIPO1</name>
<dbReference type="Pfam" id="PF00239">
    <property type="entry name" value="Resolvase"/>
    <property type="match status" value="1"/>
</dbReference>
<organism evidence="2 3">
    <name type="scientific">Rippkaea orientalis (strain PCC 8801 / RF-1)</name>
    <name type="common">Cyanothece sp. (strain PCC 8801)</name>
    <dbReference type="NCBI Taxonomy" id="41431"/>
    <lineage>
        <taxon>Bacteria</taxon>
        <taxon>Bacillati</taxon>
        <taxon>Cyanobacteriota</taxon>
        <taxon>Cyanophyceae</taxon>
        <taxon>Oscillatoriophycideae</taxon>
        <taxon>Chroococcales</taxon>
        <taxon>Aphanothecaceae</taxon>
        <taxon>Rippkaea</taxon>
        <taxon>Rippkaea orientalis</taxon>
    </lineage>
</organism>
<dbReference type="PANTHER" id="PTHR36172">
    <property type="match status" value="1"/>
</dbReference>
<dbReference type="PANTHER" id="PTHR36172:SF1">
    <property type="entry name" value="RESOLVASE-RELATED"/>
    <property type="match status" value="1"/>
</dbReference>
<evidence type="ECO:0000313" key="2">
    <source>
        <dbReference type="EMBL" id="ACK65259.1"/>
    </source>
</evidence>